<evidence type="ECO:0000256" key="1">
    <source>
        <dbReference type="SAM" id="MobiDB-lite"/>
    </source>
</evidence>
<proteinExistence type="predicted"/>
<reference evidence="2 3" key="1">
    <citation type="submission" date="2020-10" db="EMBL/GenBank/DDBJ databases">
        <title>The Coptis chinensis genome and diversification of protoberbering-type alkaloids.</title>
        <authorList>
            <person name="Wang B."/>
            <person name="Shu S."/>
            <person name="Song C."/>
            <person name="Liu Y."/>
        </authorList>
    </citation>
    <scope>NUCLEOTIDE SEQUENCE [LARGE SCALE GENOMIC DNA]</scope>
    <source>
        <strain evidence="2">HL-2020</strain>
        <tissue evidence="2">Leaf</tissue>
    </source>
</reference>
<protein>
    <submittedName>
        <fullName evidence="2">Uncharacterized protein</fullName>
    </submittedName>
</protein>
<dbReference type="Proteomes" id="UP000631114">
    <property type="component" value="Unassembled WGS sequence"/>
</dbReference>
<name>A0A835M196_9MAGN</name>
<evidence type="ECO:0000313" key="2">
    <source>
        <dbReference type="EMBL" id="KAF9612667.1"/>
    </source>
</evidence>
<feature type="region of interest" description="Disordered" evidence="1">
    <location>
        <begin position="84"/>
        <end position="106"/>
    </location>
</feature>
<keyword evidence="3" id="KW-1185">Reference proteome</keyword>
<dbReference type="EMBL" id="JADFTS010000003">
    <property type="protein sequence ID" value="KAF9612667.1"/>
    <property type="molecule type" value="Genomic_DNA"/>
</dbReference>
<sequence>MGCQERRGGRMGGWSDLVWIAYMGGELGLSLGFPHPGSRGRKDQVGRCERLDALSPFNPLSEIAAKGRKIHGPTPYRLHLVGTTRSQGASASRGHGPTIEPSIGGRPERRWFTPMADVVVRVRFYLQLVNLTDTKDGIALKLTARFKRGKAYDGYLGTREAREGRMAFTEMLRGVENKHRSRRFPNRSTFEPAAKSMGGFGPPEGESGPKIRRRRGRWTTVNILYYPCLVEGPEEARLAERWLSVQGRQSLRWRGEEGSLPGPEPSASQKVIARRAKVSSGGRRLALEVQSAKGA</sequence>
<evidence type="ECO:0000313" key="3">
    <source>
        <dbReference type="Proteomes" id="UP000631114"/>
    </source>
</evidence>
<dbReference type="AlphaFoldDB" id="A0A835M196"/>
<feature type="region of interest" description="Disordered" evidence="1">
    <location>
        <begin position="189"/>
        <end position="213"/>
    </location>
</feature>
<comment type="caution">
    <text evidence="2">The sequence shown here is derived from an EMBL/GenBank/DDBJ whole genome shotgun (WGS) entry which is preliminary data.</text>
</comment>
<accession>A0A835M196</accession>
<gene>
    <name evidence="2" type="ORF">IFM89_003142</name>
</gene>
<organism evidence="2 3">
    <name type="scientific">Coptis chinensis</name>
    <dbReference type="NCBI Taxonomy" id="261450"/>
    <lineage>
        <taxon>Eukaryota</taxon>
        <taxon>Viridiplantae</taxon>
        <taxon>Streptophyta</taxon>
        <taxon>Embryophyta</taxon>
        <taxon>Tracheophyta</taxon>
        <taxon>Spermatophyta</taxon>
        <taxon>Magnoliopsida</taxon>
        <taxon>Ranunculales</taxon>
        <taxon>Ranunculaceae</taxon>
        <taxon>Coptidoideae</taxon>
        <taxon>Coptis</taxon>
    </lineage>
</organism>